<dbReference type="KEGG" id="ami:Amir_4830"/>
<organism evidence="3 4">
    <name type="scientific">Actinosynnema mirum (strain ATCC 29888 / DSM 43827 / JCM 3225 / NBRC 14064 / NCIMB 13271 / NRRL B-12336 / IMRU 3971 / 101)</name>
    <dbReference type="NCBI Taxonomy" id="446462"/>
    <lineage>
        <taxon>Bacteria</taxon>
        <taxon>Bacillati</taxon>
        <taxon>Actinomycetota</taxon>
        <taxon>Actinomycetes</taxon>
        <taxon>Pseudonocardiales</taxon>
        <taxon>Pseudonocardiaceae</taxon>
        <taxon>Actinosynnema</taxon>
    </lineage>
</organism>
<feature type="binding site" evidence="1">
    <location>
        <position position="45"/>
    </location>
    <ligand>
        <name>ATP</name>
        <dbReference type="ChEBI" id="CHEBI:30616"/>
    </ligand>
</feature>
<evidence type="ECO:0008006" key="5">
    <source>
        <dbReference type="Google" id="ProtNLM"/>
    </source>
</evidence>
<dbReference type="Proteomes" id="UP000002213">
    <property type="component" value="Chromosome"/>
</dbReference>
<dbReference type="RefSeq" id="WP_015803544.1">
    <property type="nucleotide sequence ID" value="NC_013093.1"/>
</dbReference>
<dbReference type="GO" id="GO:0005524">
    <property type="term" value="F:ATP binding"/>
    <property type="evidence" value="ECO:0007669"/>
    <property type="project" value="UniProtKB-UniRule"/>
</dbReference>
<accession>C6WPF5</accession>
<evidence type="ECO:0000313" key="4">
    <source>
        <dbReference type="Proteomes" id="UP000002213"/>
    </source>
</evidence>
<dbReference type="OrthoDB" id="9762169at2"/>
<dbReference type="HOGENOM" id="CLU_2056324_0_0_11"/>
<keyword evidence="4" id="KW-1185">Reference proteome</keyword>
<dbReference type="Gene3D" id="3.30.200.20">
    <property type="entry name" value="Phosphorylase Kinase, domain 1"/>
    <property type="match status" value="1"/>
</dbReference>
<dbReference type="STRING" id="446462.Amir_4830"/>
<dbReference type="PROSITE" id="PS00107">
    <property type="entry name" value="PROTEIN_KINASE_ATP"/>
    <property type="match status" value="1"/>
</dbReference>
<protein>
    <recommendedName>
        <fullName evidence="5">Protein kinase domain-containing protein</fullName>
    </recommendedName>
</protein>
<keyword evidence="1" id="KW-0547">Nucleotide-binding</keyword>
<sequence>MREVGAGRYRLIRELGRGGMGVVWLGQDAVLGRDVAVKELLLPVKVPEAERAVYRERVLREARIASRLSDPAVVIGPRPDHRERPDLRRHGADQGPRPSESHPSTRPRPCPTYVVTATP</sequence>
<dbReference type="InterPro" id="IPR011009">
    <property type="entry name" value="Kinase-like_dom_sf"/>
</dbReference>
<dbReference type="AlphaFoldDB" id="C6WPF5"/>
<keyword evidence="1" id="KW-0067">ATP-binding</keyword>
<evidence type="ECO:0000313" key="3">
    <source>
        <dbReference type="EMBL" id="ACU38657.1"/>
    </source>
</evidence>
<gene>
    <name evidence="3" type="ordered locus">Amir_4830</name>
</gene>
<feature type="region of interest" description="Disordered" evidence="2">
    <location>
        <begin position="70"/>
        <end position="119"/>
    </location>
</feature>
<feature type="compositionally biased region" description="Basic and acidic residues" evidence="2">
    <location>
        <begin position="78"/>
        <end position="92"/>
    </location>
</feature>
<dbReference type="SUPFAM" id="SSF56112">
    <property type="entry name" value="Protein kinase-like (PK-like)"/>
    <property type="match status" value="1"/>
</dbReference>
<proteinExistence type="predicted"/>
<evidence type="ECO:0000256" key="1">
    <source>
        <dbReference type="PROSITE-ProRule" id="PRU10141"/>
    </source>
</evidence>
<dbReference type="InterPro" id="IPR017441">
    <property type="entry name" value="Protein_kinase_ATP_BS"/>
</dbReference>
<reference evidence="3 4" key="1">
    <citation type="journal article" date="2009" name="Stand. Genomic Sci.">
        <title>Complete genome sequence of Actinosynnema mirum type strain (101).</title>
        <authorList>
            <person name="Land M."/>
            <person name="Lapidus A."/>
            <person name="Mayilraj S."/>
            <person name="Chen F."/>
            <person name="Copeland A."/>
            <person name="Del Rio T.G."/>
            <person name="Nolan M."/>
            <person name="Lucas S."/>
            <person name="Tice H."/>
            <person name="Cheng J.F."/>
            <person name="Chertkov O."/>
            <person name="Bruce D."/>
            <person name="Goodwin L."/>
            <person name="Pitluck S."/>
            <person name="Rohde M."/>
            <person name="Goker M."/>
            <person name="Pati A."/>
            <person name="Ivanova N."/>
            <person name="Mavromatis K."/>
            <person name="Chen A."/>
            <person name="Palaniappan K."/>
            <person name="Hauser L."/>
            <person name="Chang Y.J."/>
            <person name="Jeffries C.C."/>
            <person name="Brettin T."/>
            <person name="Detter J.C."/>
            <person name="Han C."/>
            <person name="Chain P."/>
            <person name="Tindall B.J."/>
            <person name="Bristow J."/>
            <person name="Eisen J.A."/>
            <person name="Markowitz V."/>
            <person name="Hugenholtz P."/>
            <person name="Kyrpides N.C."/>
            <person name="Klenk H.P."/>
        </authorList>
    </citation>
    <scope>NUCLEOTIDE SEQUENCE [LARGE SCALE GENOMIC DNA]</scope>
    <source>
        <strain evidence="4">ATCC 29888 / DSM 43827 / JCM 3225 / NBRC 14064 / NCIMB 13271 / NRRL B-12336 / IMRU 3971 / 101</strain>
    </source>
</reference>
<dbReference type="eggNOG" id="COG0515">
    <property type="taxonomic scope" value="Bacteria"/>
</dbReference>
<evidence type="ECO:0000256" key="2">
    <source>
        <dbReference type="SAM" id="MobiDB-lite"/>
    </source>
</evidence>
<dbReference type="EMBL" id="CP001630">
    <property type="protein sequence ID" value="ACU38657.1"/>
    <property type="molecule type" value="Genomic_DNA"/>
</dbReference>
<name>C6WPF5_ACTMD</name>